<feature type="domain" description="FAS1" evidence="2">
    <location>
        <begin position="169"/>
        <end position="298"/>
    </location>
</feature>
<proteinExistence type="predicted"/>
<organism evidence="3 4">
    <name type="scientific">Colletotrichum sublineola</name>
    <name type="common">Sorghum anthracnose fungus</name>
    <dbReference type="NCBI Taxonomy" id="1173701"/>
    <lineage>
        <taxon>Eukaryota</taxon>
        <taxon>Fungi</taxon>
        <taxon>Dikarya</taxon>
        <taxon>Ascomycota</taxon>
        <taxon>Pezizomycotina</taxon>
        <taxon>Sordariomycetes</taxon>
        <taxon>Hypocreomycetidae</taxon>
        <taxon>Glomerellales</taxon>
        <taxon>Glomerellaceae</taxon>
        <taxon>Colletotrichum</taxon>
        <taxon>Colletotrichum graminicola species complex</taxon>
    </lineage>
</organism>
<dbReference type="Proteomes" id="UP000027238">
    <property type="component" value="Unassembled WGS sequence"/>
</dbReference>
<dbReference type="SUPFAM" id="SSF82153">
    <property type="entry name" value="FAS1 domain"/>
    <property type="match status" value="2"/>
</dbReference>
<dbReference type="PANTHER" id="PTHR10900:SF77">
    <property type="entry name" value="FI19380P1"/>
    <property type="match status" value="1"/>
</dbReference>
<dbReference type="SMART" id="SM00554">
    <property type="entry name" value="FAS1"/>
    <property type="match status" value="2"/>
</dbReference>
<dbReference type="AlphaFoldDB" id="A0A066XNE1"/>
<keyword evidence="4" id="KW-1185">Reference proteome</keyword>
<dbReference type="Pfam" id="PF02469">
    <property type="entry name" value="Fasciclin"/>
    <property type="match status" value="2"/>
</dbReference>
<reference evidence="4" key="1">
    <citation type="journal article" date="2014" name="Genome Announc.">
        <title>Draft genome sequence of Colletotrichum sublineola, a destructive pathogen of cultivated sorghum.</title>
        <authorList>
            <person name="Baroncelli R."/>
            <person name="Sanz-Martin J.M."/>
            <person name="Rech G.E."/>
            <person name="Sukno S.A."/>
            <person name="Thon M.R."/>
        </authorList>
    </citation>
    <scope>NUCLEOTIDE SEQUENCE [LARGE SCALE GENOMIC DNA]</scope>
    <source>
        <strain evidence="4">TX430BB</strain>
    </source>
</reference>
<dbReference type="eggNOG" id="KOG1437">
    <property type="taxonomic scope" value="Eukaryota"/>
</dbReference>
<dbReference type="GO" id="GO:0000329">
    <property type="term" value="C:fungal-type vacuole membrane"/>
    <property type="evidence" value="ECO:0007669"/>
    <property type="project" value="TreeGrafter"/>
</dbReference>
<dbReference type="OrthoDB" id="286301at2759"/>
<dbReference type="HOGENOM" id="CLU_031281_2_3_1"/>
<protein>
    <submittedName>
        <fullName evidence="3">Putative fasciclin domain-containing protein</fullName>
    </submittedName>
</protein>
<dbReference type="PROSITE" id="PS50213">
    <property type="entry name" value="FAS1"/>
    <property type="match status" value="2"/>
</dbReference>
<dbReference type="InterPro" id="IPR050904">
    <property type="entry name" value="Adhesion/Biosynth-related"/>
</dbReference>
<name>A0A066XNE1_COLSU</name>
<dbReference type="InterPro" id="IPR000782">
    <property type="entry name" value="FAS1_domain"/>
</dbReference>
<feature type="chain" id="PRO_5001630445" evidence="1">
    <location>
        <begin position="18"/>
        <end position="365"/>
    </location>
</feature>
<comment type="caution">
    <text evidence="3">The sequence shown here is derived from an EMBL/GenBank/DDBJ whole genome shotgun (WGS) entry which is preliminary data.</text>
</comment>
<keyword evidence="1" id="KW-0732">Signal</keyword>
<evidence type="ECO:0000313" key="4">
    <source>
        <dbReference type="Proteomes" id="UP000027238"/>
    </source>
</evidence>
<accession>A0A066XNE1</accession>
<evidence type="ECO:0000313" key="3">
    <source>
        <dbReference type="EMBL" id="KDN70693.1"/>
    </source>
</evidence>
<dbReference type="InterPro" id="IPR036378">
    <property type="entry name" value="FAS1_dom_sf"/>
</dbReference>
<evidence type="ECO:0000259" key="2">
    <source>
        <dbReference type="PROSITE" id="PS50213"/>
    </source>
</evidence>
<dbReference type="EMBL" id="JMSE01000312">
    <property type="protein sequence ID" value="KDN70693.1"/>
    <property type="molecule type" value="Genomic_DNA"/>
</dbReference>
<feature type="domain" description="FAS1" evidence="2">
    <location>
        <begin position="19"/>
        <end position="167"/>
    </location>
</feature>
<dbReference type="Gene3D" id="2.30.180.10">
    <property type="entry name" value="FAS1 domain"/>
    <property type="match status" value="2"/>
</dbReference>
<gene>
    <name evidence="3" type="ORF">CSUB01_12124</name>
</gene>
<sequence length="365" mass="38419">MQVTSFLTIAFAALAAAADSLDMVLRKNNRTLSTFRTLLATVPDLNETIAKSIDLTILAPSDDAFAKAMQADPTFARKATNATFVANLLNYHVVTGKTMAASFPEVPKFAHTLFETPAVNMTGTQRVELLRKGEQARVFSGYKQMSVVTNPDLAFSGGVLHVLDSVLTFPGTPADTALNTGLTSMAGALMRAGLVNDLNSLQGTTVFAPTNAAFQAIGSTAAAMEPQDLARILQYHVLTNQVRFTPAVTMTKMSHKSLMGEKVTLRKQDGNVFANSAKITISDIITTDGVLHVVDSVLNPASPKLSPGSSQPAFEGAIGAANAPFTEGVTPTENFIPASSTVRSASVSLGFAMLGTLSSLAIAYL</sequence>
<feature type="signal peptide" evidence="1">
    <location>
        <begin position="1"/>
        <end position="17"/>
    </location>
</feature>
<dbReference type="GO" id="GO:0016236">
    <property type="term" value="P:macroautophagy"/>
    <property type="evidence" value="ECO:0007669"/>
    <property type="project" value="TreeGrafter"/>
</dbReference>
<dbReference type="OMA" id="WSNIDGQ"/>
<dbReference type="PANTHER" id="PTHR10900">
    <property type="entry name" value="PERIOSTIN-RELATED"/>
    <property type="match status" value="1"/>
</dbReference>
<evidence type="ECO:0000256" key="1">
    <source>
        <dbReference type="SAM" id="SignalP"/>
    </source>
</evidence>
<dbReference type="STRING" id="1173701.A0A066XNE1"/>